<dbReference type="EMBL" id="BFFP01000001">
    <property type="protein sequence ID" value="GBG93594.1"/>
    <property type="molecule type" value="Genomic_DNA"/>
</dbReference>
<proteinExistence type="predicted"/>
<evidence type="ECO:0000256" key="1">
    <source>
        <dbReference type="SAM" id="Phobius"/>
    </source>
</evidence>
<keyword evidence="1" id="KW-0812">Transmembrane</keyword>
<dbReference type="AlphaFoldDB" id="A0A401IQ11"/>
<name>A0A401IQ11_9LACO</name>
<accession>A0A401IQ11</accession>
<gene>
    <name evidence="2" type="ORF">LFYK43_00530</name>
</gene>
<dbReference type="RefSeq" id="WP_124974266.1">
    <property type="nucleotide sequence ID" value="NZ_BFFP01000001.1"/>
</dbReference>
<feature type="transmembrane region" description="Helical" evidence="1">
    <location>
        <begin position="12"/>
        <end position="31"/>
    </location>
</feature>
<keyword evidence="3" id="KW-1185">Reference proteome</keyword>
<evidence type="ECO:0000313" key="2">
    <source>
        <dbReference type="EMBL" id="GBG93594.1"/>
    </source>
</evidence>
<keyword evidence="1" id="KW-1133">Transmembrane helix</keyword>
<dbReference type="Proteomes" id="UP000286848">
    <property type="component" value="Unassembled WGS sequence"/>
</dbReference>
<protein>
    <submittedName>
        <fullName evidence="2">Uncharacterized protein</fullName>
    </submittedName>
</protein>
<organism evidence="2 3">
    <name type="scientific">Ligilactobacillus salitolerans</name>
    <dbReference type="NCBI Taxonomy" id="1808352"/>
    <lineage>
        <taxon>Bacteria</taxon>
        <taxon>Bacillati</taxon>
        <taxon>Bacillota</taxon>
        <taxon>Bacilli</taxon>
        <taxon>Lactobacillales</taxon>
        <taxon>Lactobacillaceae</taxon>
        <taxon>Ligilactobacillus</taxon>
    </lineage>
</organism>
<comment type="caution">
    <text evidence="2">The sequence shown here is derived from an EMBL/GenBank/DDBJ whole genome shotgun (WGS) entry which is preliminary data.</text>
</comment>
<evidence type="ECO:0000313" key="3">
    <source>
        <dbReference type="Proteomes" id="UP000286848"/>
    </source>
</evidence>
<reference evidence="2 3" key="1">
    <citation type="journal article" date="2019" name="Int. J. Syst. Evol. Microbiol.">
        <title>Lactobacillus salitolerans sp. nov., a novel lactic acid bacterium isolated from spent mushroom substrates.</title>
        <authorList>
            <person name="Tohno M."/>
            <person name="Tanizawa Y."/>
            <person name="Kojima Y."/>
            <person name="Sakamoto M."/>
            <person name="Nakamura Y."/>
            <person name="Ohkuma M."/>
            <person name="Kobayashi H."/>
        </authorList>
    </citation>
    <scope>NUCLEOTIDE SEQUENCE [LARGE SCALE GENOMIC DNA]</scope>
    <source>
        <strain evidence="2 3">YK43</strain>
    </source>
</reference>
<keyword evidence="1" id="KW-0472">Membrane</keyword>
<sequence>MFKDEVVKKQQNKILMGIVTAFMFLNVLFFYSPNVQADTVEPMANQTVQLGEITSGNLRTTAYGDGGTSKVWHISGRTVGIYLNPKGSIPYH</sequence>